<feature type="transmembrane region" description="Helical" evidence="1">
    <location>
        <begin position="87"/>
        <end position="105"/>
    </location>
</feature>
<keyword evidence="3" id="KW-1185">Reference proteome</keyword>
<proteinExistence type="predicted"/>
<feature type="transmembrane region" description="Helical" evidence="1">
    <location>
        <begin position="236"/>
        <end position="255"/>
    </location>
</feature>
<dbReference type="RefSeq" id="WP_188449111.1">
    <property type="nucleotide sequence ID" value="NZ_BMDW01000023.1"/>
</dbReference>
<feature type="transmembrane region" description="Helical" evidence="1">
    <location>
        <begin position="205"/>
        <end position="224"/>
    </location>
</feature>
<sequence length="770" mass="83872">MVESKGTTASGGLFSAMHFLERYWVPLRERWLSVADLRFHILLLGLGTLLVLIVPQGRDVVATLADSWSPDNASAGWLAFWERTRPWWWFLVAVTALGLQSWLWARLLIHVRYRNVPTWRRDKVLVLLPRILGVVPFAAAAVALWKVKQGAYLFPQGLTLALLGVCAYLFYWKRYAIIAALSTWSTARQLFSHELPFWQLTRAELTVLVLSLATSLTSLFWISFDPVTLPGLIGSAALAFLGFALVIPPVSVLIAMTTQQRFPVLTALCLVAFMVSGAVDNHDIRTLKAPAPPRASLKDAFDRWVAQAPRDPADPTIVPMVFVSAAGGASRAGIWTSATLQHLDREKPDFNRSVFAISAVSGGALGAVDYVASITADHGDDPRARAEFGSRYASSDFLAPAIGGFFYTDLAQRFVPLAVFGDRSWSIERGFEVSWDRECAKAGGLARCEGLMSGRFLDLWSGTTQAWRPNLLLVGTVEEDGRRIVTSNLALLEQGPGNWSHPLLPNSYDFFDISEKAIRTSTAVMNSARFTWISPAGSLRFRGAVVGHVIDGGYFESSGADTSVDLMTAITPLAQDLCDTKKICVRPIFLTLINDEITDAVGDVSYDPCQPLASGLSVNGGLAPTERTRPIAKPRSRANDLIAPLVGLFSTQDSRAEVTLARLARQNAFPLPAGCGGASRRAGSARPVPEIRLVPCRMPADRAMAMSWVLSAPTRKRVQDQLNALHLRSGTLAATTRCRLGQQLEMARLAAALGIPKTSPEAVVADSVHP</sequence>
<evidence type="ECO:0008006" key="4">
    <source>
        <dbReference type="Google" id="ProtNLM"/>
    </source>
</evidence>
<keyword evidence="1" id="KW-0472">Membrane</keyword>
<organism evidence="2 3">
    <name type="scientific">Sphingomonas psychrolutea</name>
    <dbReference type="NCBI Taxonomy" id="1259676"/>
    <lineage>
        <taxon>Bacteria</taxon>
        <taxon>Pseudomonadati</taxon>
        <taxon>Pseudomonadota</taxon>
        <taxon>Alphaproteobacteria</taxon>
        <taxon>Sphingomonadales</taxon>
        <taxon>Sphingomonadaceae</taxon>
        <taxon>Sphingomonas</taxon>
    </lineage>
</organism>
<accession>A0ABQ1H6Q8</accession>
<keyword evidence="1" id="KW-0812">Transmembrane</keyword>
<feature type="transmembrane region" description="Helical" evidence="1">
    <location>
        <begin position="151"/>
        <end position="171"/>
    </location>
</feature>
<name>A0ABQ1H6Q8_9SPHN</name>
<comment type="caution">
    <text evidence="2">The sequence shown here is derived from an EMBL/GenBank/DDBJ whole genome shotgun (WGS) entry which is preliminary data.</text>
</comment>
<reference evidence="3" key="1">
    <citation type="journal article" date="2019" name="Int. J. Syst. Evol. Microbiol.">
        <title>The Global Catalogue of Microorganisms (GCM) 10K type strain sequencing project: providing services to taxonomists for standard genome sequencing and annotation.</title>
        <authorList>
            <consortium name="The Broad Institute Genomics Platform"/>
            <consortium name="The Broad Institute Genome Sequencing Center for Infectious Disease"/>
            <person name="Wu L."/>
            <person name="Ma J."/>
        </authorList>
    </citation>
    <scope>NUCLEOTIDE SEQUENCE [LARGE SCALE GENOMIC DNA]</scope>
    <source>
        <strain evidence="3">CGMCC 1.10106</strain>
    </source>
</reference>
<feature type="transmembrane region" description="Helical" evidence="1">
    <location>
        <begin position="37"/>
        <end position="54"/>
    </location>
</feature>
<keyword evidence="1" id="KW-1133">Transmembrane helix</keyword>
<evidence type="ECO:0000313" key="2">
    <source>
        <dbReference type="EMBL" id="GGA58620.1"/>
    </source>
</evidence>
<dbReference type="Proteomes" id="UP000618591">
    <property type="component" value="Unassembled WGS sequence"/>
</dbReference>
<gene>
    <name evidence="2" type="ORF">GCM10011395_31150</name>
</gene>
<protein>
    <recommendedName>
        <fullName evidence="4">PNPLA domain-containing protein</fullName>
    </recommendedName>
</protein>
<feature type="transmembrane region" description="Helical" evidence="1">
    <location>
        <begin position="262"/>
        <end position="279"/>
    </location>
</feature>
<evidence type="ECO:0000313" key="3">
    <source>
        <dbReference type="Proteomes" id="UP000618591"/>
    </source>
</evidence>
<feature type="transmembrane region" description="Helical" evidence="1">
    <location>
        <begin position="125"/>
        <end position="145"/>
    </location>
</feature>
<dbReference type="EMBL" id="BMDW01000023">
    <property type="protein sequence ID" value="GGA58620.1"/>
    <property type="molecule type" value="Genomic_DNA"/>
</dbReference>
<evidence type="ECO:0000256" key="1">
    <source>
        <dbReference type="SAM" id="Phobius"/>
    </source>
</evidence>